<proteinExistence type="predicted"/>
<dbReference type="Proteomes" id="UP000220841">
    <property type="component" value="Unassembled WGS sequence"/>
</dbReference>
<dbReference type="Pfam" id="PF13799">
    <property type="entry name" value="DUF4183"/>
    <property type="match status" value="1"/>
</dbReference>
<gene>
    <name evidence="2" type="ORF">CN585_28940</name>
</gene>
<evidence type="ECO:0000313" key="3">
    <source>
        <dbReference type="Proteomes" id="UP000220841"/>
    </source>
</evidence>
<dbReference type="AlphaFoldDB" id="A0A2A8H834"/>
<comment type="caution">
    <text evidence="2">The sequence shown here is derived from an EMBL/GenBank/DDBJ whole genome shotgun (WGS) entry which is preliminary data.</text>
</comment>
<dbReference type="InterPro" id="IPR025237">
    <property type="entry name" value="DUF4183"/>
</dbReference>
<dbReference type="RefSeq" id="WP_098228029.1">
    <property type="nucleotide sequence ID" value="NZ_NUBY01000284.1"/>
</dbReference>
<evidence type="ECO:0000259" key="1">
    <source>
        <dbReference type="Pfam" id="PF13799"/>
    </source>
</evidence>
<protein>
    <recommendedName>
        <fullName evidence="1">DUF4183 domain-containing protein</fullName>
    </recommendedName>
</protein>
<dbReference type="EMBL" id="NUBY01000284">
    <property type="protein sequence ID" value="PEP88982.1"/>
    <property type="molecule type" value="Genomic_DNA"/>
</dbReference>
<evidence type="ECO:0000313" key="2">
    <source>
        <dbReference type="EMBL" id="PEP88982.1"/>
    </source>
</evidence>
<accession>A0A2A8H834</accession>
<organism evidence="2 3">
    <name type="scientific">Bacillus toyonensis</name>
    <dbReference type="NCBI Taxonomy" id="155322"/>
    <lineage>
        <taxon>Bacteria</taxon>
        <taxon>Bacillati</taxon>
        <taxon>Bacillota</taxon>
        <taxon>Bacilli</taxon>
        <taxon>Bacillales</taxon>
        <taxon>Bacillaceae</taxon>
        <taxon>Bacillus</taxon>
        <taxon>Bacillus cereus group</taxon>
    </lineage>
</organism>
<feature type="domain" description="DUF4183" evidence="1">
    <location>
        <begin position="22"/>
        <end position="92"/>
    </location>
</feature>
<name>A0A2A8H834_9BACI</name>
<sequence>MPIYKLFVNGRRFIGKIGSGTGTGQTFAIAATSFTDDAGSTSPFPNSYAYYNLYINGILQTADVSTITVGPSSITIPNGDTLDPDTPVILEFVVT</sequence>
<reference evidence="2 3" key="1">
    <citation type="submission" date="2017-09" db="EMBL/GenBank/DDBJ databases">
        <title>Large-scale bioinformatics analysis of Bacillus genomes uncovers conserved roles of natural products in bacterial physiology.</title>
        <authorList>
            <consortium name="Agbiome Team Llc"/>
            <person name="Bleich R.M."/>
            <person name="Grubbs K.J."/>
            <person name="Santa Maria K.C."/>
            <person name="Allen S.E."/>
            <person name="Farag S."/>
            <person name="Shank E.A."/>
            <person name="Bowers A."/>
        </authorList>
    </citation>
    <scope>NUCLEOTIDE SEQUENCE [LARGE SCALE GENOMIC DNA]</scope>
    <source>
        <strain evidence="2 3">AFS021349</strain>
    </source>
</reference>